<evidence type="ECO:0000313" key="3">
    <source>
        <dbReference type="WBParaSite" id="Pan_g6129.t1"/>
    </source>
</evidence>
<sequence>MKAETDSPSVSFNIAGKTFFGGRSHHHSEGNSSLPPISSMRRRSSCAENLSESNKLSGGGDSYGITSSVSSNVISSGENGPKKQVKRHPKHMKSQYSMDSFFIMQFHL</sequence>
<reference evidence="3" key="2">
    <citation type="submission" date="2020-10" db="UniProtKB">
        <authorList>
            <consortium name="WormBaseParasite"/>
        </authorList>
    </citation>
    <scope>IDENTIFICATION</scope>
</reference>
<protein>
    <submittedName>
        <fullName evidence="3">SYBU</fullName>
    </submittedName>
</protein>
<dbReference type="Proteomes" id="UP000492821">
    <property type="component" value="Unassembled WGS sequence"/>
</dbReference>
<feature type="compositionally biased region" description="Basic residues" evidence="1">
    <location>
        <begin position="83"/>
        <end position="92"/>
    </location>
</feature>
<keyword evidence="2" id="KW-1185">Reference proteome</keyword>
<organism evidence="2 3">
    <name type="scientific">Panagrellus redivivus</name>
    <name type="common">Microworm</name>
    <dbReference type="NCBI Taxonomy" id="6233"/>
    <lineage>
        <taxon>Eukaryota</taxon>
        <taxon>Metazoa</taxon>
        <taxon>Ecdysozoa</taxon>
        <taxon>Nematoda</taxon>
        <taxon>Chromadorea</taxon>
        <taxon>Rhabditida</taxon>
        <taxon>Tylenchina</taxon>
        <taxon>Panagrolaimomorpha</taxon>
        <taxon>Panagrolaimoidea</taxon>
        <taxon>Panagrolaimidae</taxon>
        <taxon>Panagrellus</taxon>
    </lineage>
</organism>
<dbReference type="WBParaSite" id="Pan_g6129.t1">
    <property type="protein sequence ID" value="Pan_g6129.t1"/>
    <property type="gene ID" value="Pan_g6129"/>
</dbReference>
<evidence type="ECO:0000256" key="1">
    <source>
        <dbReference type="SAM" id="MobiDB-lite"/>
    </source>
</evidence>
<name>A0A7E5A0D4_PANRE</name>
<dbReference type="AlphaFoldDB" id="A0A7E5A0D4"/>
<feature type="compositionally biased region" description="Polar residues" evidence="1">
    <location>
        <begin position="46"/>
        <end position="56"/>
    </location>
</feature>
<reference evidence="2" key="1">
    <citation type="journal article" date="2013" name="Genetics">
        <title>The draft genome and transcriptome of Panagrellus redivivus are shaped by the harsh demands of a free-living lifestyle.</title>
        <authorList>
            <person name="Srinivasan J."/>
            <person name="Dillman A.R."/>
            <person name="Macchietto M.G."/>
            <person name="Heikkinen L."/>
            <person name="Lakso M."/>
            <person name="Fracchia K.M."/>
            <person name="Antoshechkin I."/>
            <person name="Mortazavi A."/>
            <person name="Wong G."/>
            <person name="Sternberg P.W."/>
        </authorList>
    </citation>
    <scope>NUCLEOTIDE SEQUENCE [LARGE SCALE GENOMIC DNA]</scope>
    <source>
        <strain evidence="2">MT8872</strain>
    </source>
</reference>
<proteinExistence type="predicted"/>
<evidence type="ECO:0000313" key="2">
    <source>
        <dbReference type="Proteomes" id="UP000492821"/>
    </source>
</evidence>
<accession>A0A7E5A0D4</accession>
<feature type="compositionally biased region" description="Low complexity" evidence="1">
    <location>
        <begin position="67"/>
        <end position="76"/>
    </location>
</feature>
<feature type="region of interest" description="Disordered" evidence="1">
    <location>
        <begin position="21"/>
        <end position="92"/>
    </location>
</feature>